<dbReference type="AlphaFoldDB" id="A0A371X2C6"/>
<dbReference type="GO" id="GO:0016747">
    <property type="term" value="F:acyltransferase activity, transferring groups other than amino-acyl groups"/>
    <property type="evidence" value="ECO:0007669"/>
    <property type="project" value="InterPro"/>
</dbReference>
<organism evidence="2 3">
    <name type="scientific">Fulvimarina endophytica</name>
    <dbReference type="NCBI Taxonomy" id="2293836"/>
    <lineage>
        <taxon>Bacteria</taxon>
        <taxon>Pseudomonadati</taxon>
        <taxon>Pseudomonadota</taxon>
        <taxon>Alphaproteobacteria</taxon>
        <taxon>Hyphomicrobiales</taxon>
        <taxon>Aurantimonadaceae</taxon>
        <taxon>Fulvimarina</taxon>
    </lineage>
</organism>
<dbReference type="Proteomes" id="UP000264310">
    <property type="component" value="Unassembled WGS sequence"/>
</dbReference>
<dbReference type="SUPFAM" id="SSF55729">
    <property type="entry name" value="Acyl-CoA N-acyltransferases (Nat)"/>
    <property type="match status" value="1"/>
</dbReference>
<evidence type="ECO:0000259" key="1">
    <source>
        <dbReference type="PROSITE" id="PS51186"/>
    </source>
</evidence>
<gene>
    <name evidence="2" type="ORF">DYI37_10090</name>
</gene>
<dbReference type="InterPro" id="IPR051531">
    <property type="entry name" value="N-acetyltransferase"/>
</dbReference>
<evidence type="ECO:0000313" key="3">
    <source>
        <dbReference type="Proteomes" id="UP000264310"/>
    </source>
</evidence>
<name>A0A371X2C6_9HYPH</name>
<feature type="domain" description="N-acetyltransferase" evidence="1">
    <location>
        <begin position="114"/>
        <end position="264"/>
    </location>
</feature>
<accession>A0A371X2C6</accession>
<keyword evidence="3" id="KW-1185">Reference proteome</keyword>
<dbReference type="PANTHER" id="PTHR43792">
    <property type="entry name" value="GNAT FAMILY, PUTATIVE (AFU_ORTHOLOGUE AFUA_3G00765)-RELATED-RELATED"/>
    <property type="match status" value="1"/>
</dbReference>
<dbReference type="EMBL" id="QURL01000004">
    <property type="protein sequence ID" value="RFC63385.1"/>
    <property type="molecule type" value="Genomic_DNA"/>
</dbReference>
<proteinExistence type="predicted"/>
<sequence length="276" mass="30860">MWESVATIPSSLPPKARWCSRRKPINARSFPLSRRPLPPNDRCLPERRCPIDPAHRKEPAIDGLRCETKRGDGPPSPLVSSMLEAPMSGEVICECEDGECPATRRLVLRQPVMADVPAITSHLSDYAVVSMLSRVPWPYDAEDAEDFVRDLAARSDNRIFAVTLRDTGELIGVVGLHGISEGRAELGYWLARKFWGLGYGTEAVQRMIDFGFGPMELSRIDVSCRVVNDASRHIIRKCGFFFVGPGMTNTVAAGRVASEHYMLDECSWRSIRMWGR</sequence>
<reference evidence="2 3" key="1">
    <citation type="submission" date="2018-08" db="EMBL/GenBank/DDBJ databases">
        <title>Fulvimarina sp. 85, whole genome shotgun sequence.</title>
        <authorList>
            <person name="Tuo L."/>
        </authorList>
    </citation>
    <scope>NUCLEOTIDE SEQUENCE [LARGE SCALE GENOMIC DNA]</scope>
    <source>
        <strain evidence="2 3">85</strain>
    </source>
</reference>
<dbReference type="InterPro" id="IPR000182">
    <property type="entry name" value="GNAT_dom"/>
</dbReference>
<dbReference type="InterPro" id="IPR016181">
    <property type="entry name" value="Acyl_CoA_acyltransferase"/>
</dbReference>
<dbReference type="Pfam" id="PF13302">
    <property type="entry name" value="Acetyltransf_3"/>
    <property type="match status" value="1"/>
</dbReference>
<dbReference type="Gene3D" id="3.40.630.30">
    <property type="match status" value="1"/>
</dbReference>
<keyword evidence="2" id="KW-0808">Transferase</keyword>
<protein>
    <submittedName>
        <fullName evidence="2">N-acetyltransferase</fullName>
    </submittedName>
</protein>
<evidence type="ECO:0000313" key="2">
    <source>
        <dbReference type="EMBL" id="RFC63385.1"/>
    </source>
</evidence>
<dbReference type="PROSITE" id="PS51186">
    <property type="entry name" value="GNAT"/>
    <property type="match status" value="1"/>
</dbReference>
<comment type="caution">
    <text evidence="2">The sequence shown here is derived from an EMBL/GenBank/DDBJ whole genome shotgun (WGS) entry which is preliminary data.</text>
</comment>